<comment type="caution">
    <text evidence="1">The sequence shown here is derived from an EMBL/GenBank/DDBJ whole genome shotgun (WGS) entry which is preliminary data.</text>
</comment>
<sequence>MSIDLSNLFSKDETVYFFDGEIVGSDVNLNLKEFEVLDPIKYKGEICKVNREYIINISTYYTFKTNCDRCLNSTIKNVKSSLSAKLEDYKKMQEEDEEEEDIIYYKNDVLDIEKYVLMEVLSSLPMKTLCKEDCKGLCPLCGTDFNKKSCDCIVENIDPRFEKLKNFFDKN</sequence>
<dbReference type="InterPro" id="IPR003772">
    <property type="entry name" value="YceD"/>
</dbReference>
<dbReference type="OrthoDB" id="9790372at2"/>
<gene>
    <name evidence="1" type="ORF">TICRE_23280</name>
</gene>
<dbReference type="EMBL" id="LTDM01000064">
    <property type="protein sequence ID" value="OLS01728.1"/>
    <property type="molecule type" value="Genomic_DNA"/>
</dbReference>
<evidence type="ECO:0000313" key="2">
    <source>
        <dbReference type="Proteomes" id="UP000186112"/>
    </source>
</evidence>
<reference evidence="1 2" key="1">
    <citation type="submission" date="2016-02" db="EMBL/GenBank/DDBJ databases">
        <title>Genome sequence of Tissierella creatinophila DSM 6911.</title>
        <authorList>
            <person name="Poehlein A."/>
            <person name="Daniel R."/>
        </authorList>
    </citation>
    <scope>NUCLEOTIDE SEQUENCE [LARGE SCALE GENOMIC DNA]</scope>
    <source>
        <strain evidence="1 2">DSM 6911</strain>
    </source>
</reference>
<evidence type="ECO:0000313" key="1">
    <source>
        <dbReference type="EMBL" id="OLS01728.1"/>
    </source>
</evidence>
<proteinExistence type="predicted"/>
<dbReference type="PANTHER" id="PTHR34374:SF1">
    <property type="entry name" value="LARGE RIBOSOMAL RNA SUBUNIT ACCUMULATION PROTEIN YCED HOMOLOG 1, CHLOROPLASTIC"/>
    <property type="match status" value="1"/>
</dbReference>
<name>A0A1U7M3F3_TISCR</name>
<dbReference type="AlphaFoldDB" id="A0A1U7M3F3"/>
<dbReference type="Proteomes" id="UP000186112">
    <property type="component" value="Unassembled WGS sequence"/>
</dbReference>
<dbReference type="Pfam" id="PF02620">
    <property type="entry name" value="YceD"/>
    <property type="match status" value="1"/>
</dbReference>
<evidence type="ECO:0008006" key="3">
    <source>
        <dbReference type="Google" id="ProtNLM"/>
    </source>
</evidence>
<dbReference type="PANTHER" id="PTHR34374">
    <property type="entry name" value="LARGE RIBOSOMAL RNA SUBUNIT ACCUMULATION PROTEIN YCED HOMOLOG 1, CHLOROPLASTIC"/>
    <property type="match status" value="1"/>
</dbReference>
<keyword evidence="2" id="KW-1185">Reference proteome</keyword>
<dbReference type="RefSeq" id="WP_075728232.1">
    <property type="nucleotide sequence ID" value="NZ_LTDM01000064.1"/>
</dbReference>
<accession>A0A1U7M3F3</accession>
<organism evidence="1 2">
    <name type="scientific">Tissierella creatinophila DSM 6911</name>
    <dbReference type="NCBI Taxonomy" id="1123403"/>
    <lineage>
        <taxon>Bacteria</taxon>
        <taxon>Bacillati</taxon>
        <taxon>Bacillota</taxon>
        <taxon>Tissierellia</taxon>
        <taxon>Tissierellales</taxon>
        <taxon>Tissierellaceae</taxon>
        <taxon>Tissierella</taxon>
    </lineage>
</organism>
<protein>
    <recommendedName>
        <fullName evidence="3">ACR</fullName>
    </recommendedName>
</protein>